<name>A0AAU9WP55_9CNID</name>
<proteinExistence type="predicted"/>
<evidence type="ECO:0000259" key="1">
    <source>
        <dbReference type="SMART" id="SM00474"/>
    </source>
</evidence>
<dbReference type="SUPFAM" id="SSF53098">
    <property type="entry name" value="Ribonuclease H-like"/>
    <property type="match status" value="1"/>
</dbReference>
<protein>
    <recommendedName>
        <fullName evidence="1">3'-5' exonuclease domain-containing protein</fullName>
    </recommendedName>
</protein>
<dbReference type="GO" id="GO:0003676">
    <property type="term" value="F:nucleic acid binding"/>
    <property type="evidence" value="ECO:0007669"/>
    <property type="project" value="InterPro"/>
</dbReference>
<dbReference type="InterPro" id="IPR012337">
    <property type="entry name" value="RNaseH-like_sf"/>
</dbReference>
<gene>
    <name evidence="2" type="ORF">PMEA_00009005</name>
</gene>
<sequence length="369" mass="42847">MACENATDNDYKLVDRDSVLLEAISEIKQKIAERNTLLAVDCEGDSLSRKGALTVITVATEEKVYIFDVQKLGQVVFSGVLGEILEDSSREKLMFDCRQDSDALWHQFQVKLKGVLDIQLLEIIYRRENPSESTARTPQVSTKNKRGFQSNRRSQRIHEIEKLYGFGHCIELYLQDEKLSKVKDKGKELLKEDEKVWIKRPLTDALIQYCIVDTMAMFRLYNKMKDVNGGESSRLRVASEKYVGLYRGKSERSFDEYETNGYLPLDIIPEKGTLDFPVVNTACTCCDRLFPREEFSVTQLRKGEQKCRVCKEIKRLDDVQRNREDNWERAAREEEECVYIPEGMSDYAFIHGHEPWETSSDVSDTDYYW</sequence>
<dbReference type="Proteomes" id="UP001159428">
    <property type="component" value="Unassembled WGS sequence"/>
</dbReference>
<dbReference type="PANTHER" id="PTHR46628:SF1">
    <property type="entry name" value="PIRNA BIOGENESIS PROTEIN EXD1"/>
    <property type="match status" value="1"/>
</dbReference>
<organism evidence="2 3">
    <name type="scientific">Pocillopora meandrina</name>
    <dbReference type="NCBI Taxonomy" id="46732"/>
    <lineage>
        <taxon>Eukaryota</taxon>
        <taxon>Metazoa</taxon>
        <taxon>Cnidaria</taxon>
        <taxon>Anthozoa</taxon>
        <taxon>Hexacorallia</taxon>
        <taxon>Scleractinia</taxon>
        <taxon>Astrocoeniina</taxon>
        <taxon>Pocilloporidae</taxon>
        <taxon>Pocillopora</taxon>
    </lineage>
</organism>
<dbReference type="InterPro" id="IPR002562">
    <property type="entry name" value="3'-5'_exonuclease_dom"/>
</dbReference>
<keyword evidence="3" id="KW-1185">Reference proteome</keyword>
<dbReference type="Gene3D" id="3.30.420.10">
    <property type="entry name" value="Ribonuclease H-like superfamily/Ribonuclease H"/>
    <property type="match status" value="1"/>
</dbReference>
<evidence type="ECO:0000313" key="2">
    <source>
        <dbReference type="EMBL" id="CAH3121040.1"/>
    </source>
</evidence>
<reference evidence="2 3" key="1">
    <citation type="submission" date="2022-05" db="EMBL/GenBank/DDBJ databases">
        <authorList>
            <consortium name="Genoscope - CEA"/>
            <person name="William W."/>
        </authorList>
    </citation>
    <scope>NUCLEOTIDE SEQUENCE [LARGE SCALE GENOMIC DNA]</scope>
</reference>
<dbReference type="GO" id="GO:0034587">
    <property type="term" value="P:piRNA processing"/>
    <property type="evidence" value="ECO:0007669"/>
    <property type="project" value="TreeGrafter"/>
</dbReference>
<accession>A0AAU9WP55</accession>
<dbReference type="EMBL" id="CALNXJ010000018">
    <property type="protein sequence ID" value="CAH3121040.1"/>
    <property type="molecule type" value="Genomic_DNA"/>
</dbReference>
<evidence type="ECO:0000313" key="3">
    <source>
        <dbReference type="Proteomes" id="UP001159428"/>
    </source>
</evidence>
<dbReference type="GO" id="GO:1990923">
    <property type="term" value="C:PET complex"/>
    <property type="evidence" value="ECO:0007669"/>
    <property type="project" value="TreeGrafter"/>
</dbReference>
<dbReference type="GO" id="GO:0008408">
    <property type="term" value="F:3'-5' exonuclease activity"/>
    <property type="evidence" value="ECO:0007669"/>
    <property type="project" value="InterPro"/>
</dbReference>
<dbReference type="Pfam" id="PF01612">
    <property type="entry name" value="DNA_pol_A_exo1"/>
    <property type="match status" value="1"/>
</dbReference>
<dbReference type="InterPro" id="IPR052144">
    <property type="entry name" value="piRNA_biogenesis_EXD1"/>
</dbReference>
<dbReference type="SMART" id="SM00474">
    <property type="entry name" value="35EXOc"/>
    <property type="match status" value="1"/>
</dbReference>
<dbReference type="InterPro" id="IPR036397">
    <property type="entry name" value="RNaseH_sf"/>
</dbReference>
<dbReference type="PANTHER" id="PTHR46628">
    <property type="entry name" value="PIRNA BIOGENESIS PROTEIN EXD1"/>
    <property type="match status" value="1"/>
</dbReference>
<dbReference type="AlphaFoldDB" id="A0AAU9WP55"/>
<feature type="domain" description="3'-5' exonuclease" evidence="1">
    <location>
        <begin position="11"/>
        <end position="229"/>
    </location>
</feature>
<comment type="caution">
    <text evidence="2">The sequence shown here is derived from an EMBL/GenBank/DDBJ whole genome shotgun (WGS) entry which is preliminary data.</text>
</comment>